<evidence type="ECO:0000313" key="3">
    <source>
        <dbReference type="Proteomes" id="UP001165082"/>
    </source>
</evidence>
<gene>
    <name evidence="2" type="ORF">TrRE_jg2002</name>
</gene>
<feature type="compositionally biased region" description="Low complexity" evidence="1">
    <location>
        <begin position="1"/>
        <end position="16"/>
    </location>
</feature>
<dbReference type="EMBL" id="BRXZ01003186">
    <property type="protein sequence ID" value="GMH49356.1"/>
    <property type="molecule type" value="Genomic_DNA"/>
</dbReference>
<reference evidence="2" key="1">
    <citation type="submission" date="2022-07" db="EMBL/GenBank/DDBJ databases">
        <title>Genome analysis of Parmales, a sister group of diatoms, reveals the evolutionary specialization of diatoms from phago-mixotrophs to photoautotrophs.</title>
        <authorList>
            <person name="Ban H."/>
            <person name="Sato S."/>
            <person name="Yoshikawa S."/>
            <person name="Kazumasa Y."/>
            <person name="Nakamura Y."/>
            <person name="Ichinomiya M."/>
            <person name="Saitoh K."/>
            <person name="Sato N."/>
            <person name="Blanc-Mathieu R."/>
            <person name="Endo H."/>
            <person name="Kuwata A."/>
            <person name="Ogata H."/>
        </authorList>
    </citation>
    <scope>NUCLEOTIDE SEQUENCE</scope>
</reference>
<dbReference type="AlphaFoldDB" id="A0A9W6ZBR2"/>
<comment type="caution">
    <text evidence="2">The sequence shown here is derived from an EMBL/GenBank/DDBJ whole genome shotgun (WGS) entry which is preliminary data.</text>
</comment>
<proteinExistence type="predicted"/>
<evidence type="ECO:0000256" key="1">
    <source>
        <dbReference type="SAM" id="MobiDB-lite"/>
    </source>
</evidence>
<name>A0A9W6ZBR2_9STRA</name>
<evidence type="ECO:0000313" key="2">
    <source>
        <dbReference type="EMBL" id="GMH49356.1"/>
    </source>
</evidence>
<sequence>MSSSNSTASSNQSSPTSHPPEPKVVEGWEYHNYSRGDPERYAYIGKDMSSDGQTPAFVDYGKKAEREARAAYEDGANNNQK</sequence>
<accession>A0A9W6ZBR2</accession>
<dbReference type="Proteomes" id="UP001165082">
    <property type="component" value="Unassembled WGS sequence"/>
</dbReference>
<protein>
    <submittedName>
        <fullName evidence="2">Uncharacterized protein</fullName>
    </submittedName>
</protein>
<organism evidence="2 3">
    <name type="scientific">Triparma retinervis</name>
    <dbReference type="NCBI Taxonomy" id="2557542"/>
    <lineage>
        <taxon>Eukaryota</taxon>
        <taxon>Sar</taxon>
        <taxon>Stramenopiles</taxon>
        <taxon>Ochrophyta</taxon>
        <taxon>Bolidophyceae</taxon>
        <taxon>Parmales</taxon>
        <taxon>Triparmaceae</taxon>
        <taxon>Triparma</taxon>
    </lineage>
</organism>
<dbReference type="OrthoDB" id="10507527at2759"/>
<keyword evidence="3" id="KW-1185">Reference proteome</keyword>
<feature type="region of interest" description="Disordered" evidence="1">
    <location>
        <begin position="1"/>
        <end position="24"/>
    </location>
</feature>